<feature type="domain" description="Core-binding (CB)" evidence="7">
    <location>
        <begin position="247"/>
        <end position="347"/>
    </location>
</feature>
<dbReference type="InterPro" id="IPR011010">
    <property type="entry name" value="DNA_brk_join_enz"/>
</dbReference>
<dbReference type="InterPro" id="IPR002104">
    <property type="entry name" value="Integrase_catalytic"/>
</dbReference>
<dbReference type="EMBL" id="JADVKH010000037">
    <property type="protein sequence ID" value="MBJ9688816.1"/>
    <property type="molecule type" value="Genomic_DNA"/>
</dbReference>
<dbReference type="PROSITE" id="PS51898">
    <property type="entry name" value="TYR_RECOMBINASE"/>
    <property type="match status" value="1"/>
</dbReference>
<dbReference type="SUPFAM" id="SSF56349">
    <property type="entry name" value="DNA breaking-rejoining enzymes"/>
    <property type="match status" value="1"/>
</dbReference>
<evidence type="ECO:0000256" key="5">
    <source>
        <dbReference type="PROSITE-ProRule" id="PRU01248"/>
    </source>
</evidence>
<dbReference type="RefSeq" id="WP_200091625.1">
    <property type="nucleotide sequence ID" value="NZ_JADVKH010000037.1"/>
</dbReference>
<evidence type="ECO:0000256" key="2">
    <source>
        <dbReference type="ARBA" id="ARBA00022908"/>
    </source>
</evidence>
<feature type="domain" description="Tyr recombinase" evidence="6">
    <location>
        <begin position="377"/>
        <end position="609"/>
    </location>
</feature>
<dbReference type="Proteomes" id="UP000808215">
    <property type="component" value="Unassembled WGS sequence"/>
</dbReference>
<evidence type="ECO:0000313" key="8">
    <source>
        <dbReference type="EMBL" id="MBJ9688816.1"/>
    </source>
</evidence>
<evidence type="ECO:0000256" key="1">
    <source>
        <dbReference type="ARBA" id="ARBA00008857"/>
    </source>
</evidence>
<comment type="similarity">
    <text evidence="1">Belongs to the 'phage' integrase family.</text>
</comment>
<dbReference type="CDD" id="cd00397">
    <property type="entry name" value="DNA_BRE_C"/>
    <property type="match status" value="1"/>
</dbReference>
<keyword evidence="4" id="KW-0233">DNA recombination</keyword>
<sequence>MNTPAEQLTLPPPRTYTRSDFAALRAWVQRVPLPTIATRYYDSDTTPYEDDSAALERHLKTMRDDLVHLALLNGSSALAEHLKTSIRQHGSARLTAVSLKMVEAAAKLAAAAPAPTHAVGLWFRPPIARRLAGEGIATLGELIAFCNRRGGRWWRRVPRIGAGRARVLVAWLRTHADSLGATIAADVDTTEPLGAAAPADAIALVPADGGRMLAPLERIAVPHALSGAVGTNRAPGLCYLHASHDLDALRAYLARYADQPATLRAYTRELERLLLWAITMRGTALSSLTVEDGDAYKAFLRAPSDAFVGPPTSRASGRWRPFAPGGLSLDSQRYAIRAIRGAFDWLVDVRYLAGNPWRAVRDPKPVQRVSRMQIDRALPATLWDKVRTTLDAHCEGYGPAAPRWRTARALLLLMGDSGLRIAEAVAATRDQLQQLPADGELPASWQLTVVGKGSKARVTPVSDACAAAIAAHWRDRDADFRAGAEPNGKASRALVAPLAMPATPNANAKAARLAAGDPDEIGGYAVRPARGLVAWSLTQLRESLPDLSEAERQQLARTSPHALRHTFGTQTVAAGVPLDVAQRVLGHASLQTTTVYVTAEQRRIRAELGRYFSKGRADAATAPAEPNDLASPAIAMPLATMPGQIMRTTTIRLTLDIRNKSKYVRGRKRSIEAIEFWILNEYEAVKVDDGEYDLQIPHETDSELDQLIDELLDDIQSTAADRHCFSESCARLAGGGRTWS</sequence>
<dbReference type="PANTHER" id="PTHR30349:SF41">
    <property type="entry name" value="INTEGRASE_RECOMBINASE PROTEIN MJ0367-RELATED"/>
    <property type="match status" value="1"/>
</dbReference>
<dbReference type="InterPro" id="IPR010998">
    <property type="entry name" value="Integrase_recombinase_N"/>
</dbReference>
<reference evidence="8 9" key="1">
    <citation type="submission" date="2020-11" db="EMBL/GenBank/DDBJ databases">
        <title>Enhanced detection system for hospital associated transmission using whole genome sequencing surveillance.</title>
        <authorList>
            <person name="Harrison L.H."/>
            <person name="Van Tyne D."/>
            <person name="Marsh J.W."/>
            <person name="Griffith M.P."/>
            <person name="Snyder D.J."/>
            <person name="Cooper V.S."/>
            <person name="Mustapha M."/>
        </authorList>
    </citation>
    <scope>NUCLEOTIDE SEQUENCE [LARGE SCALE GENOMIC DNA]</scope>
    <source>
        <strain evidence="8 9">BC00020</strain>
    </source>
</reference>
<dbReference type="Gene3D" id="1.10.443.10">
    <property type="entry name" value="Intergrase catalytic core"/>
    <property type="match status" value="1"/>
</dbReference>
<evidence type="ECO:0000313" key="9">
    <source>
        <dbReference type="Proteomes" id="UP000808215"/>
    </source>
</evidence>
<dbReference type="InterPro" id="IPR044068">
    <property type="entry name" value="CB"/>
</dbReference>
<evidence type="ECO:0000256" key="4">
    <source>
        <dbReference type="ARBA" id="ARBA00023172"/>
    </source>
</evidence>
<dbReference type="PROSITE" id="PS51900">
    <property type="entry name" value="CB"/>
    <property type="match status" value="1"/>
</dbReference>
<keyword evidence="9" id="KW-1185">Reference proteome</keyword>
<evidence type="ECO:0000259" key="6">
    <source>
        <dbReference type="PROSITE" id="PS51898"/>
    </source>
</evidence>
<gene>
    <name evidence="8" type="ORF">I5589_17225</name>
</gene>
<organism evidence="8 9">
    <name type="scientific">Burkholderia vietnamiensis</name>
    <dbReference type="NCBI Taxonomy" id="60552"/>
    <lineage>
        <taxon>Bacteria</taxon>
        <taxon>Pseudomonadati</taxon>
        <taxon>Pseudomonadota</taxon>
        <taxon>Betaproteobacteria</taxon>
        <taxon>Burkholderiales</taxon>
        <taxon>Burkholderiaceae</taxon>
        <taxon>Burkholderia</taxon>
        <taxon>Burkholderia cepacia complex</taxon>
    </lineage>
</organism>
<dbReference type="Pfam" id="PF00589">
    <property type="entry name" value="Phage_integrase"/>
    <property type="match status" value="1"/>
</dbReference>
<proteinExistence type="inferred from homology"/>
<evidence type="ECO:0000256" key="3">
    <source>
        <dbReference type="ARBA" id="ARBA00023125"/>
    </source>
</evidence>
<dbReference type="InterPro" id="IPR050090">
    <property type="entry name" value="Tyrosine_recombinase_XerCD"/>
</dbReference>
<keyword evidence="2" id="KW-0229">DNA integration</keyword>
<dbReference type="InterPro" id="IPR013762">
    <property type="entry name" value="Integrase-like_cat_sf"/>
</dbReference>
<protein>
    <submittedName>
        <fullName evidence="8">Tyrosine-type recombinase/integrase</fullName>
    </submittedName>
</protein>
<evidence type="ECO:0000259" key="7">
    <source>
        <dbReference type="PROSITE" id="PS51900"/>
    </source>
</evidence>
<comment type="caution">
    <text evidence="8">The sequence shown here is derived from an EMBL/GenBank/DDBJ whole genome shotgun (WGS) entry which is preliminary data.</text>
</comment>
<dbReference type="Gene3D" id="1.10.150.130">
    <property type="match status" value="1"/>
</dbReference>
<dbReference type="Pfam" id="PF12482">
    <property type="entry name" value="DUF3701"/>
    <property type="match status" value="1"/>
</dbReference>
<accession>A0ABS1AXG0</accession>
<keyword evidence="3 5" id="KW-0238">DNA-binding</keyword>
<name>A0ABS1AXG0_BURVI</name>
<dbReference type="PANTHER" id="PTHR30349">
    <property type="entry name" value="PHAGE INTEGRASE-RELATED"/>
    <property type="match status" value="1"/>
</dbReference>
<dbReference type="InterPro" id="IPR022169">
    <property type="entry name" value="DUF3701"/>
</dbReference>